<name>A0A9N8YUD8_9GLOM</name>
<protein>
    <submittedName>
        <fullName evidence="1">15686_t:CDS:1</fullName>
    </submittedName>
</protein>
<gene>
    <name evidence="1" type="ORF">FCALED_LOCUS1353</name>
</gene>
<dbReference type="OrthoDB" id="2326117at2759"/>
<evidence type="ECO:0000313" key="1">
    <source>
        <dbReference type="EMBL" id="CAG8453241.1"/>
    </source>
</evidence>
<comment type="caution">
    <text evidence="1">The sequence shown here is derived from an EMBL/GenBank/DDBJ whole genome shotgun (WGS) entry which is preliminary data.</text>
</comment>
<dbReference type="AlphaFoldDB" id="A0A9N8YUD8"/>
<dbReference type="EMBL" id="CAJVPQ010000170">
    <property type="protein sequence ID" value="CAG8453241.1"/>
    <property type="molecule type" value="Genomic_DNA"/>
</dbReference>
<evidence type="ECO:0000313" key="2">
    <source>
        <dbReference type="Proteomes" id="UP000789570"/>
    </source>
</evidence>
<keyword evidence="2" id="KW-1185">Reference proteome</keyword>
<dbReference type="Proteomes" id="UP000789570">
    <property type="component" value="Unassembled WGS sequence"/>
</dbReference>
<organism evidence="1 2">
    <name type="scientific">Funneliformis caledonium</name>
    <dbReference type="NCBI Taxonomy" id="1117310"/>
    <lineage>
        <taxon>Eukaryota</taxon>
        <taxon>Fungi</taxon>
        <taxon>Fungi incertae sedis</taxon>
        <taxon>Mucoromycota</taxon>
        <taxon>Glomeromycotina</taxon>
        <taxon>Glomeromycetes</taxon>
        <taxon>Glomerales</taxon>
        <taxon>Glomeraceae</taxon>
        <taxon>Funneliformis</taxon>
    </lineage>
</organism>
<accession>A0A9N8YUD8</accession>
<reference evidence="1" key="1">
    <citation type="submission" date="2021-06" db="EMBL/GenBank/DDBJ databases">
        <authorList>
            <person name="Kallberg Y."/>
            <person name="Tangrot J."/>
            <person name="Rosling A."/>
        </authorList>
    </citation>
    <scope>NUCLEOTIDE SEQUENCE</scope>
    <source>
        <strain evidence="1">UK204</strain>
    </source>
</reference>
<proteinExistence type="predicted"/>
<sequence length="126" mass="14813">MCQRENFEDNVPCVKGEKQDEYQEVSNNLRNPLMIVEMIANKLDCKCVAESLNCKFEGGEPSSCICYMENIKEYYDFDHIIIIGKIYVEIIFLNCYSHVFIWESMNYALLLLRDYCNKATKNNRPV</sequence>